<reference evidence="1 2" key="2">
    <citation type="journal article" date="2016" name="ISME J.">
        <title>Physiological and genomic characterization of two novel marine thaumarchaeal strains indicates niche differentiation.</title>
        <authorList>
            <person name="Bayer B."/>
            <person name="Vojvoda J."/>
            <person name="Offre P."/>
            <person name="Alves R.J."/>
            <person name="Elisabeth N.H."/>
            <person name="Garcia J.A."/>
            <person name="Volland J.M."/>
            <person name="Srivastava A."/>
            <person name="Schleper C."/>
            <person name="Herndl G.J."/>
        </authorList>
    </citation>
    <scope>NUCLEOTIDE SEQUENCE [LARGE SCALE GENOMIC DNA]</scope>
    <source>
        <strain evidence="1 2">D3C</strain>
    </source>
</reference>
<sequence length="33" mass="3811">MQEKIKAANVSQPFECKVIIINKDQTIYEDKVS</sequence>
<reference evidence="2" key="1">
    <citation type="submission" date="2015-02" db="EMBL/GenBank/DDBJ databases">
        <title>Characterization of two novel Thaumarchaeota isolated from the Northern Adriatic Sea.</title>
        <authorList>
            <person name="Bayer B."/>
            <person name="Vojvoda J."/>
            <person name="Offre P."/>
            <person name="Srivastava A."/>
            <person name="Elisabeth N."/>
            <person name="Garcia J.A.L."/>
            <person name="Schleper C."/>
            <person name="Herndl G.J."/>
        </authorList>
    </citation>
    <scope>NUCLEOTIDE SEQUENCE [LARGE SCALE GENOMIC DNA]</scope>
    <source>
        <strain evidence="2">D3C</strain>
    </source>
</reference>
<evidence type="ECO:0000313" key="2">
    <source>
        <dbReference type="Proteomes" id="UP000032027"/>
    </source>
</evidence>
<dbReference type="Proteomes" id="UP000032027">
    <property type="component" value="Chromosome"/>
</dbReference>
<gene>
    <name evidence="1" type="ORF">NPIRD3C_2088</name>
</gene>
<dbReference type="KEGG" id="nid:NPIRD3C_2088"/>
<reference evidence="1 2" key="3">
    <citation type="journal article" date="2019" name="Int. J. Syst. Evol. Microbiol.">
        <title>Nitrosopumilus adriaticus sp. nov. and Nitrosopumilus piranensis sp. nov., two ammonia-oxidizing archaea from the Adriatic Sea and members of the class Nitrososphaeria.</title>
        <authorList>
            <person name="Bayer B."/>
            <person name="Vojvoda J."/>
            <person name="Reinthaler T."/>
            <person name="Reyes C."/>
            <person name="Pinto M."/>
            <person name="Herndl G.J."/>
        </authorList>
    </citation>
    <scope>NUCLEOTIDE SEQUENCE [LARGE SCALE GENOMIC DNA]</scope>
    <source>
        <strain evidence="1 2">D3C</strain>
    </source>
</reference>
<dbReference type="AlphaFoldDB" id="A0A0C5BU55"/>
<proteinExistence type="predicted"/>
<accession>A0A0C5BU55</accession>
<keyword evidence="2" id="KW-1185">Reference proteome</keyword>
<evidence type="ECO:0000313" key="1">
    <source>
        <dbReference type="EMBL" id="AJM93298.1"/>
    </source>
</evidence>
<name>A0A0C5BU55_9ARCH</name>
<dbReference type="HOGENOM" id="CLU_3379844_0_0_2"/>
<protein>
    <submittedName>
        <fullName evidence="1">Uncharacterized protein</fullName>
    </submittedName>
</protein>
<dbReference type="EMBL" id="CP010868">
    <property type="protein sequence ID" value="AJM93298.1"/>
    <property type="molecule type" value="Genomic_DNA"/>
</dbReference>
<dbReference type="STRING" id="1582439.NPIRD3C_2088"/>
<organism evidence="1 2">
    <name type="scientific">Nitrosopumilus piranensis</name>
    <dbReference type="NCBI Taxonomy" id="1582439"/>
    <lineage>
        <taxon>Archaea</taxon>
        <taxon>Nitrososphaerota</taxon>
        <taxon>Nitrososphaeria</taxon>
        <taxon>Nitrosopumilales</taxon>
        <taxon>Nitrosopumilaceae</taxon>
        <taxon>Nitrosopumilus</taxon>
    </lineage>
</organism>